<organism evidence="1 2">
    <name type="scientific">Choristoneura fumiferana</name>
    <name type="common">Spruce budworm moth</name>
    <name type="synonym">Archips fumiferana</name>
    <dbReference type="NCBI Taxonomy" id="7141"/>
    <lineage>
        <taxon>Eukaryota</taxon>
        <taxon>Metazoa</taxon>
        <taxon>Ecdysozoa</taxon>
        <taxon>Arthropoda</taxon>
        <taxon>Hexapoda</taxon>
        <taxon>Insecta</taxon>
        <taxon>Pterygota</taxon>
        <taxon>Neoptera</taxon>
        <taxon>Endopterygota</taxon>
        <taxon>Lepidoptera</taxon>
        <taxon>Glossata</taxon>
        <taxon>Ditrysia</taxon>
        <taxon>Tortricoidea</taxon>
        <taxon>Tortricidae</taxon>
        <taxon>Tortricinae</taxon>
        <taxon>Choristoneura</taxon>
    </lineage>
</organism>
<evidence type="ECO:0000313" key="1">
    <source>
        <dbReference type="EMBL" id="KAI8441313.1"/>
    </source>
</evidence>
<accession>A0ACC0KXY1</accession>
<name>A0ACC0KXY1_CHOFU</name>
<sequence length="1449" mass="154120">MSAELAGHYQCVASGAAGSVVSRVAIVYLAEVPPLVAGPRSVLGAAGAPALLPCGLAVPPPLALRLMGPGAPPERRVYSAARLQSPPPVLKLNVTWLKNGSPVRLEAARVSVTPSGALELDPLREHDAAMYRCRVALSPHKHSTSDEIELRVSAEPGAEEPPRFVATPQPQTVIEGASVTFDCAAVGNPKPEMSWLNNGVAIDLNDLDSRFYLVGSGSLRVQAARALDAGAYTCRAHSKLDSADTSTTLQVLTAPRVSVGSAVVKARERGDVTLRCEARGRPAPRVLWLKDGEPLTPNHHDIALVDGSSLRIQGVLRVDAGMFQCYAWSAGGAAAAALRLVVLPPDDDPPKFPNTTDIFNSLISSEDPTLDPLQYDPDFLGETSSAYTSEPDYYDYTLPEGVDLGRENATIVSAPRGLKAVIVKHRFVTLSWQEPEKKMEDITEYVVVYRAKGSERERVSRGGASRLEMNVASLQPNTTYQFAARAVTASAISPATETVEVRTSGEEAHAQPPRDVRVEPLGPHALRVTWTIPALAPAHYTVHYTEVSDPRPARARPLGPHALRVTWTRPALAPAHYTVHYTEVSDPRPARAHPLGPHALRVTWTRPALAPAHYTVHYTEVSDPRPARAHPLGPHALRVTWTRPALAPAHYTVHYTERSVTPPCARAPAGPHALRVTWTRPALAPAHYTVHYTEVSDPRPARAHPLGPHALRVTWTRPALAPAHYTVHYTEVSDPRPARAHPLGPHALRVTWTRPAPAPAHYTEVSDPRPARAHPLGPHALRVTWTRPAPAPAHYTEVESGREQVVTAPAAAGEGAVTLEGLRAAAAYSVLVAGGGAASPPVRARTLALAPSAPPANVSADPASPTSILVRWEAPPARTHRGPLTGYKVRYRAAGARRKPDALATPADARRAELRDLLPHTTYQIRVCAMNANGSGPFSEWITAATQAQAQARDETRAPAMPPPLNTRAGRDWISVWWEEPVGGGGGVARGFRLGWGLGVPDEHARDLPAHTRHHVIRGLESNAEYVISLHASNALGAGPPVYATVRTRAAAAEGDDPGDEDDDEEDDEEEERPPLIPPVGLKVIMLSGTTAVVYWTDPTLPKGQCDYFEKLHLTKKTEMWVRGLCSGSGTLISCLCADGDGRAALRGAVGGGGGGGGGGPGAGGARRSFNASDLNCMLDDLKPFTTYEFAVKLIKGGQESAWSMIVSNTTLEAAPASPPRELSAAPAARAADLAWLPPARPNGVITEFIYVCRLHNNVRADGGEGGAGGGGGGGEGSWTALTAAGERTRARLERLRPRTLYSVKVQARNSKGLGPFCAPLAFTTGVDTGGGGGLAGATSAWLWASAGGACAVLALAAALALSLCCRRAQPLSPHTRYTRVGRPLNARRTRAGARCGTRAVDAGARTTMKWDWAGRVGRMHPLRWSINDIRVGATGLMTTAEEAQTEMA</sequence>
<dbReference type="EMBL" id="CM046127">
    <property type="protein sequence ID" value="KAI8441313.1"/>
    <property type="molecule type" value="Genomic_DNA"/>
</dbReference>
<protein>
    <submittedName>
        <fullName evidence="1">Uncharacterized protein</fullName>
    </submittedName>
</protein>
<comment type="caution">
    <text evidence="1">The sequence shown here is derived from an EMBL/GenBank/DDBJ whole genome shotgun (WGS) entry which is preliminary data.</text>
</comment>
<gene>
    <name evidence="1" type="ORF">MSG28_014935</name>
</gene>
<dbReference type="Proteomes" id="UP001064048">
    <property type="component" value="Chromosome 27"/>
</dbReference>
<reference evidence="1 2" key="1">
    <citation type="journal article" date="2022" name="Genome Biol. Evol.">
        <title>The Spruce Budworm Genome: Reconstructing the Evolutionary History of Antifreeze Proteins.</title>
        <authorList>
            <person name="Beliveau C."/>
            <person name="Gagne P."/>
            <person name="Picq S."/>
            <person name="Vernygora O."/>
            <person name="Keeling C.I."/>
            <person name="Pinkney K."/>
            <person name="Doucet D."/>
            <person name="Wen F."/>
            <person name="Johnston J.S."/>
            <person name="Maaroufi H."/>
            <person name="Boyle B."/>
            <person name="Laroche J."/>
            <person name="Dewar K."/>
            <person name="Juretic N."/>
            <person name="Blackburn G."/>
            <person name="Nisole A."/>
            <person name="Brunet B."/>
            <person name="Brandao M."/>
            <person name="Lumley L."/>
            <person name="Duan J."/>
            <person name="Quan G."/>
            <person name="Lucarotti C.J."/>
            <person name="Roe A.D."/>
            <person name="Sperling F.A.H."/>
            <person name="Levesque R.C."/>
            <person name="Cusson M."/>
        </authorList>
    </citation>
    <scope>NUCLEOTIDE SEQUENCE [LARGE SCALE GENOMIC DNA]</scope>
    <source>
        <strain evidence="1">Glfc:IPQL:Cfum</strain>
    </source>
</reference>
<evidence type="ECO:0000313" key="2">
    <source>
        <dbReference type="Proteomes" id="UP001064048"/>
    </source>
</evidence>
<proteinExistence type="predicted"/>
<keyword evidence="2" id="KW-1185">Reference proteome</keyword>